<dbReference type="Pfam" id="PF13778">
    <property type="entry name" value="DUF4174"/>
    <property type="match status" value="1"/>
</dbReference>
<dbReference type="EMBL" id="PYGF01000001">
    <property type="protein sequence ID" value="PSL07979.1"/>
    <property type="molecule type" value="Genomic_DNA"/>
</dbReference>
<dbReference type="Proteomes" id="UP000240708">
    <property type="component" value="Unassembled WGS sequence"/>
</dbReference>
<evidence type="ECO:0000313" key="3">
    <source>
        <dbReference type="EMBL" id="PSL07979.1"/>
    </source>
</evidence>
<dbReference type="OrthoDB" id="7362103at2"/>
<organism evidence="3 4">
    <name type="scientific">Cecembia rubra</name>
    <dbReference type="NCBI Taxonomy" id="1485585"/>
    <lineage>
        <taxon>Bacteria</taxon>
        <taxon>Pseudomonadati</taxon>
        <taxon>Bacteroidota</taxon>
        <taxon>Cytophagia</taxon>
        <taxon>Cytophagales</taxon>
        <taxon>Cyclobacteriaceae</taxon>
        <taxon>Cecembia</taxon>
    </lineage>
</organism>
<gene>
    <name evidence="3" type="ORF">CLV48_101921</name>
</gene>
<comment type="caution">
    <text evidence="3">The sequence shown here is derived from an EMBL/GenBank/DDBJ whole genome shotgun (WGS) entry which is preliminary data.</text>
</comment>
<reference evidence="3 4" key="1">
    <citation type="submission" date="2018-03" db="EMBL/GenBank/DDBJ databases">
        <title>Genomic Encyclopedia of Archaeal and Bacterial Type Strains, Phase II (KMG-II): from individual species to whole genera.</title>
        <authorList>
            <person name="Goeker M."/>
        </authorList>
    </citation>
    <scope>NUCLEOTIDE SEQUENCE [LARGE SCALE GENOMIC DNA]</scope>
    <source>
        <strain evidence="3 4">DSM 28057</strain>
    </source>
</reference>
<keyword evidence="4" id="KW-1185">Reference proteome</keyword>
<evidence type="ECO:0000313" key="4">
    <source>
        <dbReference type="Proteomes" id="UP000240708"/>
    </source>
</evidence>
<dbReference type="AlphaFoldDB" id="A0A2P8EES8"/>
<name>A0A2P8EES8_9BACT</name>
<feature type="domain" description="DUF4174" evidence="2">
    <location>
        <begin position="21"/>
        <end position="130"/>
    </location>
</feature>
<keyword evidence="1" id="KW-0732">Signal</keyword>
<sequence length="132" mass="15597">MRLLLFSLLMLGMIGERPKKLEDFKWKNRIVLYFPQSPTLFQELSSELNMGIRERKIHYFVFGEQLNTNSEVDFSKAYVAELIKKYKSNCKDDCWVLIGLDGSIKLRMDGELDWVYIFKTIDSMPMRRSEIG</sequence>
<proteinExistence type="predicted"/>
<evidence type="ECO:0000259" key="2">
    <source>
        <dbReference type="Pfam" id="PF13778"/>
    </source>
</evidence>
<dbReference type="RefSeq" id="WP_106566004.1">
    <property type="nucleotide sequence ID" value="NZ_PYGF01000001.1"/>
</dbReference>
<evidence type="ECO:0000256" key="1">
    <source>
        <dbReference type="ARBA" id="ARBA00022729"/>
    </source>
</evidence>
<protein>
    <submittedName>
        <fullName evidence="3">Uncharacterized protein DUF4174</fullName>
    </submittedName>
</protein>
<accession>A0A2P8EES8</accession>
<dbReference type="InterPro" id="IPR025232">
    <property type="entry name" value="DUF4174"/>
</dbReference>